<keyword evidence="3" id="KW-0720">Serine protease</keyword>
<feature type="signal peptide" evidence="4">
    <location>
        <begin position="1"/>
        <end position="20"/>
    </location>
</feature>
<dbReference type="InterPro" id="IPR018114">
    <property type="entry name" value="TRYPSIN_HIS"/>
</dbReference>
<protein>
    <submittedName>
        <fullName evidence="6">Peptidase cysteine/serine, trypsin-like protein</fullName>
    </submittedName>
</protein>
<feature type="chain" id="PRO_5002104628" evidence="4">
    <location>
        <begin position="21"/>
        <end position="301"/>
    </location>
</feature>
<dbReference type="InterPro" id="IPR043504">
    <property type="entry name" value="Peptidase_S1_PA_chymotrypsin"/>
</dbReference>
<dbReference type="PROSITE" id="PS00135">
    <property type="entry name" value="TRYPSIN_SER"/>
    <property type="match status" value="1"/>
</dbReference>
<dbReference type="SUPFAM" id="SSF50494">
    <property type="entry name" value="Trypsin-like serine proteases"/>
    <property type="match status" value="1"/>
</dbReference>
<dbReference type="FunFam" id="2.40.10.10:FF:000068">
    <property type="entry name" value="transmembrane protease serine 2"/>
    <property type="match status" value="1"/>
</dbReference>
<keyword evidence="2" id="KW-1015">Disulfide bond</keyword>
<dbReference type="PANTHER" id="PTHR24276">
    <property type="entry name" value="POLYSERASE-RELATED"/>
    <property type="match status" value="1"/>
</dbReference>
<dbReference type="PANTHER" id="PTHR24276:SF98">
    <property type="entry name" value="FI18310P1-RELATED"/>
    <property type="match status" value="1"/>
</dbReference>
<keyword evidence="3" id="KW-0645">Protease</keyword>
<name>A0A0B4I2B2_METGA</name>
<dbReference type="InterPro" id="IPR001254">
    <property type="entry name" value="Trypsin_dom"/>
</dbReference>
<keyword evidence="4" id="KW-0732">Signal</keyword>
<proteinExistence type="inferred from homology"/>
<dbReference type="GO" id="GO:0006508">
    <property type="term" value="P:proteolysis"/>
    <property type="evidence" value="ECO:0007669"/>
    <property type="project" value="UniProtKB-KW"/>
</dbReference>
<dbReference type="PROSITE" id="PS50240">
    <property type="entry name" value="TRYPSIN_DOM"/>
    <property type="match status" value="1"/>
</dbReference>
<organism evidence="6 7">
    <name type="scientific">Metarhizium guizhouense (strain ARSEF 977)</name>
    <dbReference type="NCBI Taxonomy" id="1276136"/>
    <lineage>
        <taxon>Eukaryota</taxon>
        <taxon>Fungi</taxon>
        <taxon>Dikarya</taxon>
        <taxon>Ascomycota</taxon>
        <taxon>Pezizomycotina</taxon>
        <taxon>Sordariomycetes</taxon>
        <taxon>Hypocreomycetidae</taxon>
        <taxon>Hypocreales</taxon>
        <taxon>Clavicipitaceae</taxon>
        <taxon>Metarhizium</taxon>
    </lineage>
</organism>
<comment type="similarity">
    <text evidence="1">Belongs to the peptidase S1 family.</text>
</comment>
<dbReference type="Pfam" id="PF00089">
    <property type="entry name" value="Trypsin"/>
    <property type="match status" value="2"/>
</dbReference>
<sequence length="301" mass="30600">MLKLFLAALLTTATALPAEAVELSPRIAGGTPATSGDFNFTVSIMIGDQHVCGGALLGPDTVLTAAHCIQEGHPISSYKVRAGSLDCKTGGTVVGVRSMTPHSSYTTTHDGTSVHDIAIFKLSEPIPESSSISYAKVQQQNADLPAQANATIAGCGKVSAGENAPSASMLQVARATIVDRNACRNSVSGLTENMICVGASAGPDGVAPQAPGLFDWTGGPAMPGQTEARGICSGDSGGPVVVNGEVVGVASFVLGEPKEPGGTVCQALNKPAFATRVDKYVDRFIKPALQVNGEAPGVTRV</sequence>
<evidence type="ECO:0000259" key="5">
    <source>
        <dbReference type="PROSITE" id="PS50240"/>
    </source>
</evidence>
<dbReference type="InterPro" id="IPR001314">
    <property type="entry name" value="Peptidase_S1A"/>
</dbReference>
<gene>
    <name evidence="6" type="ORF">MGU_06096</name>
</gene>
<keyword evidence="3" id="KW-0378">Hydrolase</keyword>
<comment type="caution">
    <text evidence="6">The sequence shown here is derived from an EMBL/GenBank/DDBJ whole genome shotgun (WGS) entry which is preliminary data.</text>
</comment>
<dbReference type="CDD" id="cd00190">
    <property type="entry name" value="Tryp_SPc"/>
    <property type="match status" value="1"/>
</dbReference>
<reference evidence="6 7" key="1">
    <citation type="journal article" date="2014" name="Proc. Natl. Acad. Sci. U.S.A.">
        <title>Trajectory and genomic determinants of fungal-pathogen speciation and host adaptation.</title>
        <authorList>
            <person name="Hu X."/>
            <person name="Xiao G."/>
            <person name="Zheng P."/>
            <person name="Shang Y."/>
            <person name="Su Y."/>
            <person name="Zhang X."/>
            <person name="Liu X."/>
            <person name="Zhan S."/>
            <person name="St Leger R.J."/>
            <person name="Wang C."/>
        </authorList>
    </citation>
    <scope>NUCLEOTIDE SEQUENCE [LARGE SCALE GENOMIC DNA]</scope>
    <source>
        <strain evidence="6 7">ARSEF 977</strain>
    </source>
</reference>
<dbReference type="InterPro" id="IPR050430">
    <property type="entry name" value="Peptidase_S1"/>
</dbReference>
<dbReference type="GO" id="GO:0004252">
    <property type="term" value="F:serine-type endopeptidase activity"/>
    <property type="evidence" value="ECO:0007669"/>
    <property type="project" value="InterPro"/>
</dbReference>
<evidence type="ECO:0000256" key="1">
    <source>
        <dbReference type="ARBA" id="ARBA00007664"/>
    </source>
</evidence>
<dbReference type="EMBL" id="AZNH01000020">
    <property type="protein sequence ID" value="KID86624.1"/>
    <property type="molecule type" value="Genomic_DNA"/>
</dbReference>
<evidence type="ECO:0000313" key="7">
    <source>
        <dbReference type="Proteomes" id="UP000031192"/>
    </source>
</evidence>
<accession>A0A0B4I2B2</accession>
<feature type="domain" description="Peptidase S1" evidence="5">
    <location>
        <begin position="27"/>
        <end position="290"/>
    </location>
</feature>
<dbReference type="Proteomes" id="UP000031192">
    <property type="component" value="Unassembled WGS sequence"/>
</dbReference>
<dbReference type="SMART" id="SM00020">
    <property type="entry name" value="Tryp_SPc"/>
    <property type="match status" value="1"/>
</dbReference>
<evidence type="ECO:0000313" key="6">
    <source>
        <dbReference type="EMBL" id="KID86624.1"/>
    </source>
</evidence>
<evidence type="ECO:0000256" key="3">
    <source>
        <dbReference type="RuleBase" id="RU363034"/>
    </source>
</evidence>
<dbReference type="HOGENOM" id="CLU_006842_7_5_1"/>
<dbReference type="PROSITE" id="PS00134">
    <property type="entry name" value="TRYPSIN_HIS"/>
    <property type="match status" value="1"/>
</dbReference>
<dbReference type="InterPro" id="IPR033116">
    <property type="entry name" value="TRYPSIN_SER"/>
</dbReference>
<dbReference type="InterPro" id="IPR009003">
    <property type="entry name" value="Peptidase_S1_PA"/>
</dbReference>
<evidence type="ECO:0000256" key="2">
    <source>
        <dbReference type="ARBA" id="ARBA00023157"/>
    </source>
</evidence>
<dbReference type="OrthoDB" id="4915747at2759"/>
<dbReference type="AlphaFoldDB" id="A0A0B4I2B2"/>
<evidence type="ECO:0000256" key="4">
    <source>
        <dbReference type="SAM" id="SignalP"/>
    </source>
</evidence>
<dbReference type="PRINTS" id="PR00722">
    <property type="entry name" value="CHYMOTRYPSIN"/>
</dbReference>
<keyword evidence="7" id="KW-1185">Reference proteome</keyword>
<dbReference type="Gene3D" id="2.40.10.10">
    <property type="entry name" value="Trypsin-like serine proteases"/>
    <property type="match status" value="1"/>
</dbReference>